<dbReference type="SUPFAM" id="SSF47336">
    <property type="entry name" value="ACP-like"/>
    <property type="match status" value="4"/>
</dbReference>
<organism evidence="8 9">
    <name type="scientific">Kibdelosporangium phytohabitans</name>
    <dbReference type="NCBI Taxonomy" id="860235"/>
    <lineage>
        <taxon>Bacteria</taxon>
        <taxon>Bacillati</taxon>
        <taxon>Actinomycetota</taxon>
        <taxon>Actinomycetes</taxon>
        <taxon>Pseudonocardiales</taxon>
        <taxon>Pseudonocardiaceae</taxon>
        <taxon>Kibdelosporangium</taxon>
    </lineage>
</organism>
<dbReference type="InterPro" id="IPR020806">
    <property type="entry name" value="PKS_PP-bd"/>
</dbReference>
<dbReference type="FunFam" id="3.40.50.980:FF:000001">
    <property type="entry name" value="Non-ribosomal peptide synthetase"/>
    <property type="match status" value="2"/>
</dbReference>
<dbReference type="PROSITE" id="PS50075">
    <property type="entry name" value="CARRIER"/>
    <property type="match status" value="4"/>
</dbReference>
<dbReference type="PROSITE" id="PS00012">
    <property type="entry name" value="PHOSPHOPANTETHEINE"/>
    <property type="match status" value="3"/>
</dbReference>
<dbReference type="GO" id="GO:0072330">
    <property type="term" value="P:monocarboxylic acid biosynthetic process"/>
    <property type="evidence" value="ECO:0007669"/>
    <property type="project" value="UniProtKB-ARBA"/>
</dbReference>
<dbReference type="FunFam" id="3.30.300.30:FF:000010">
    <property type="entry name" value="Enterobactin synthetase component F"/>
    <property type="match status" value="4"/>
</dbReference>
<dbReference type="EMBL" id="CP012752">
    <property type="protein sequence ID" value="ALG09253.1"/>
    <property type="molecule type" value="Genomic_DNA"/>
</dbReference>
<dbReference type="Gene3D" id="1.10.1200.10">
    <property type="entry name" value="ACP-like"/>
    <property type="match status" value="3"/>
</dbReference>
<dbReference type="RefSeq" id="WP_054291157.1">
    <property type="nucleotide sequence ID" value="NZ_CP012752.1"/>
</dbReference>
<reference evidence="8 9" key="1">
    <citation type="submission" date="2015-07" db="EMBL/GenBank/DDBJ databases">
        <title>Genome sequencing of Kibdelosporangium phytohabitans.</title>
        <authorList>
            <person name="Qin S."/>
            <person name="Xing K."/>
        </authorList>
    </citation>
    <scope>NUCLEOTIDE SEQUENCE [LARGE SCALE GENOMIC DNA]</scope>
    <source>
        <strain evidence="8 9">KLBMP1111</strain>
    </source>
</reference>
<dbReference type="InterPro" id="IPR001031">
    <property type="entry name" value="Thioesterase"/>
</dbReference>
<dbReference type="Gene3D" id="3.40.50.1820">
    <property type="entry name" value="alpha/beta hydrolase"/>
    <property type="match status" value="1"/>
</dbReference>
<dbReference type="GO" id="GO:0043041">
    <property type="term" value="P:amino acid activation for nonribosomal peptide biosynthetic process"/>
    <property type="evidence" value="ECO:0007669"/>
    <property type="project" value="TreeGrafter"/>
</dbReference>
<proteinExistence type="inferred from homology"/>
<keyword evidence="3" id="KW-0596">Phosphopantetheine</keyword>
<dbReference type="CDD" id="cd05930">
    <property type="entry name" value="A_NRPS"/>
    <property type="match status" value="1"/>
</dbReference>
<dbReference type="STRING" id="860235.AOZ06_22165"/>
<dbReference type="GO" id="GO:0008610">
    <property type="term" value="P:lipid biosynthetic process"/>
    <property type="evidence" value="ECO:0007669"/>
    <property type="project" value="UniProtKB-ARBA"/>
</dbReference>
<dbReference type="Gene3D" id="2.30.38.10">
    <property type="entry name" value="Luciferase, Domain 3"/>
    <property type="match status" value="2"/>
</dbReference>
<protein>
    <recommendedName>
        <fullName evidence="7">Carrier domain-containing protein</fullName>
    </recommendedName>
</protein>
<accession>A0A0N9I3B6</accession>
<dbReference type="SMART" id="SM00823">
    <property type="entry name" value="PKS_PP"/>
    <property type="match status" value="4"/>
</dbReference>
<feature type="domain" description="Carrier" evidence="7">
    <location>
        <begin position="2985"/>
        <end position="3060"/>
    </location>
</feature>
<evidence type="ECO:0000256" key="5">
    <source>
        <dbReference type="ARBA" id="ARBA00022737"/>
    </source>
</evidence>
<keyword evidence="5" id="KW-0677">Repeat</keyword>
<dbReference type="FunFam" id="3.30.559.30:FF:000001">
    <property type="entry name" value="Non-ribosomal peptide synthetase"/>
    <property type="match status" value="1"/>
</dbReference>
<dbReference type="InterPro" id="IPR001242">
    <property type="entry name" value="Condensation_dom"/>
</dbReference>
<dbReference type="InterPro" id="IPR009081">
    <property type="entry name" value="PP-bd_ACP"/>
</dbReference>
<dbReference type="InterPro" id="IPR036736">
    <property type="entry name" value="ACP-like_sf"/>
</dbReference>
<dbReference type="OrthoDB" id="2378856at2"/>
<dbReference type="GO" id="GO:0031177">
    <property type="term" value="F:phosphopantetheine binding"/>
    <property type="evidence" value="ECO:0007669"/>
    <property type="project" value="InterPro"/>
</dbReference>
<name>A0A0N9I3B6_9PSEU</name>
<dbReference type="PANTHER" id="PTHR45527:SF1">
    <property type="entry name" value="FATTY ACID SYNTHASE"/>
    <property type="match status" value="1"/>
</dbReference>
<dbReference type="NCBIfam" id="NF003417">
    <property type="entry name" value="PRK04813.1"/>
    <property type="match status" value="5"/>
</dbReference>
<dbReference type="SUPFAM" id="SSF53474">
    <property type="entry name" value="alpha/beta-Hydrolases"/>
    <property type="match status" value="1"/>
</dbReference>
<dbReference type="PROSITE" id="PS00455">
    <property type="entry name" value="AMP_BINDING"/>
    <property type="match status" value="4"/>
</dbReference>
<feature type="domain" description="Carrier" evidence="7">
    <location>
        <begin position="499"/>
        <end position="573"/>
    </location>
</feature>
<dbReference type="SUPFAM" id="SSF52777">
    <property type="entry name" value="CoA-dependent acyltransferases"/>
    <property type="match status" value="8"/>
</dbReference>
<dbReference type="GO" id="GO:0044550">
    <property type="term" value="P:secondary metabolite biosynthetic process"/>
    <property type="evidence" value="ECO:0007669"/>
    <property type="project" value="UniProtKB-ARBA"/>
</dbReference>
<dbReference type="FunFam" id="1.10.1200.10:FF:000005">
    <property type="entry name" value="Nonribosomal peptide synthetase 1"/>
    <property type="match status" value="1"/>
</dbReference>
<dbReference type="Pfam" id="PF00550">
    <property type="entry name" value="PP-binding"/>
    <property type="match status" value="4"/>
</dbReference>
<feature type="domain" description="Carrier" evidence="7">
    <location>
        <begin position="3994"/>
        <end position="4069"/>
    </location>
</feature>
<dbReference type="InterPro" id="IPR045851">
    <property type="entry name" value="AMP-bd_C_sf"/>
</dbReference>
<evidence type="ECO:0000313" key="9">
    <source>
        <dbReference type="Proteomes" id="UP000063699"/>
    </source>
</evidence>
<dbReference type="InterPro" id="IPR029058">
    <property type="entry name" value="AB_hydrolase_fold"/>
</dbReference>
<dbReference type="Gene3D" id="3.30.559.30">
    <property type="entry name" value="Nonribosomal peptide synthetase, condensation domain"/>
    <property type="match status" value="4"/>
</dbReference>
<evidence type="ECO:0000259" key="7">
    <source>
        <dbReference type="PROSITE" id="PS50075"/>
    </source>
</evidence>
<dbReference type="SMART" id="SM01294">
    <property type="entry name" value="PKS_PP_betabranch"/>
    <property type="match status" value="1"/>
</dbReference>
<dbReference type="InterPro" id="IPR000873">
    <property type="entry name" value="AMP-dep_synth/lig_dom"/>
</dbReference>
<dbReference type="GO" id="GO:0003824">
    <property type="term" value="F:catalytic activity"/>
    <property type="evidence" value="ECO:0007669"/>
    <property type="project" value="InterPro"/>
</dbReference>
<dbReference type="GO" id="GO:0017000">
    <property type="term" value="P:antibiotic biosynthetic process"/>
    <property type="evidence" value="ECO:0007669"/>
    <property type="project" value="UniProtKB-KW"/>
</dbReference>
<dbReference type="Gene3D" id="3.40.50.12780">
    <property type="entry name" value="N-terminal domain of ligase-like"/>
    <property type="match status" value="2"/>
</dbReference>
<dbReference type="FunFam" id="2.30.38.10:FF:000001">
    <property type="entry name" value="Non-ribosomal peptide synthetase PvdI"/>
    <property type="match status" value="3"/>
</dbReference>
<dbReference type="PANTHER" id="PTHR45527">
    <property type="entry name" value="NONRIBOSOMAL PEPTIDE SYNTHETASE"/>
    <property type="match status" value="1"/>
</dbReference>
<dbReference type="FunFam" id="1.10.1200.10:FF:000016">
    <property type="entry name" value="Non-ribosomal peptide synthase"/>
    <property type="match status" value="3"/>
</dbReference>
<dbReference type="InterPro" id="IPR023213">
    <property type="entry name" value="CAT-like_dom_sf"/>
</dbReference>
<evidence type="ECO:0000256" key="3">
    <source>
        <dbReference type="ARBA" id="ARBA00022450"/>
    </source>
</evidence>
<dbReference type="Pfam" id="PF13193">
    <property type="entry name" value="AMP-binding_C"/>
    <property type="match status" value="4"/>
</dbReference>
<evidence type="ECO:0000256" key="2">
    <source>
        <dbReference type="ARBA" id="ARBA00006432"/>
    </source>
</evidence>
<dbReference type="Gene3D" id="3.30.559.10">
    <property type="entry name" value="Chloramphenicol acetyltransferase-like domain"/>
    <property type="match status" value="4"/>
</dbReference>
<comment type="cofactor">
    <cofactor evidence="1">
        <name>pantetheine 4'-phosphate</name>
        <dbReference type="ChEBI" id="CHEBI:47942"/>
    </cofactor>
</comment>
<evidence type="ECO:0000256" key="1">
    <source>
        <dbReference type="ARBA" id="ARBA00001957"/>
    </source>
</evidence>
<dbReference type="CDD" id="cd12117">
    <property type="entry name" value="A_NRPS_Srf_like"/>
    <property type="match status" value="1"/>
</dbReference>
<dbReference type="Pfam" id="PF00501">
    <property type="entry name" value="AMP-binding"/>
    <property type="match status" value="4"/>
</dbReference>
<feature type="domain" description="Carrier" evidence="7">
    <location>
        <begin position="1980"/>
        <end position="2055"/>
    </location>
</feature>
<dbReference type="InterPro" id="IPR020845">
    <property type="entry name" value="AMP-binding_CS"/>
</dbReference>
<dbReference type="GO" id="GO:0005829">
    <property type="term" value="C:cytosol"/>
    <property type="evidence" value="ECO:0007669"/>
    <property type="project" value="TreeGrafter"/>
</dbReference>
<dbReference type="InterPro" id="IPR025110">
    <property type="entry name" value="AMP-bd_C"/>
</dbReference>
<keyword evidence="9" id="KW-1185">Reference proteome</keyword>
<dbReference type="InterPro" id="IPR006162">
    <property type="entry name" value="Ppantetheine_attach_site"/>
</dbReference>
<dbReference type="Pfam" id="PF00975">
    <property type="entry name" value="Thioesterase"/>
    <property type="match status" value="1"/>
</dbReference>
<dbReference type="FunFam" id="3.40.50.12780:FF:000012">
    <property type="entry name" value="Non-ribosomal peptide synthetase"/>
    <property type="match status" value="2"/>
</dbReference>
<dbReference type="CDD" id="cd19540">
    <property type="entry name" value="LCL_NRPS-like"/>
    <property type="match status" value="2"/>
</dbReference>
<evidence type="ECO:0000256" key="6">
    <source>
        <dbReference type="ARBA" id="ARBA00023194"/>
    </source>
</evidence>
<dbReference type="Gene3D" id="3.40.50.980">
    <property type="match status" value="4"/>
</dbReference>
<dbReference type="NCBIfam" id="TIGR01720">
    <property type="entry name" value="NRPS-para261"/>
    <property type="match status" value="1"/>
</dbReference>
<dbReference type="NCBIfam" id="TIGR01733">
    <property type="entry name" value="AA-adenyl-dom"/>
    <property type="match status" value="4"/>
</dbReference>
<gene>
    <name evidence="8" type="ORF">AOZ06_22165</name>
</gene>
<evidence type="ECO:0000256" key="4">
    <source>
        <dbReference type="ARBA" id="ARBA00022553"/>
    </source>
</evidence>
<dbReference type="Pfam" id="PF00668">
    <property type="entry name" value="Condensation"/>
    <property type="match status" value="4"/>
</dbReference>
<comment type="similarity">
    <text evidence="2">Belongs to the ATP-dependent AMP-binding enzyme family.</text>
</comment>
<sequence length="4320" mass="461264">MTDNATAVARFEAAAATDPQAIAVVHKDAEVSYADLNAMANRLAWQLIARGAGPDSLVALAVPRSVGMIAAWLGVLKAGAAYLPIDANYPADRIEFMLGDARPAVVVTTSEVDFPGGAADVVRLDELGDVRCTDPTDADRARPLLVDDAAYVIYTSGSTGKPKGVVVTHRGIGGMADEHIDRLRIGPGSRFLLAVSISFDVSMADIAMTLFAGATLVIPDPHTQMAGDELADVIERHGVTHTDLVAAMLSSLPDRDLPSMGNIIVGGEACSQGLAARWAPGRRLVHVYGPTESTVVATMSEPASGTDAPPMGRPIRGVAAHVLDEALRPVPVGEPGELYLAGAGLARGYLNRPGLTGDRFVANPFATGGARMYRTGDLVRSREDGNLEFVGRADKQVKLRGFRIELGEIEAAVASHPAVGSAAVVVHEDSGQKRLVAYVVATDCIDATAIRAHAAERLPEYMVPAAVLEVPAFPLTPNGKLDRAALPAPDFAATVSSRAPRTPREEVLCGLFADVLGLPRVGIDDSFFDLGGDSIVSIQLVSKARRLGIEFTPHEVFTHRTIERLAAVARDAAGTLAEEPDAGIGELPFTPIMHWLVDRGGPFEMFHQAMVVQVPADLGEQRITRALQAVLDHHDMLRSRLVGTSRMEVGPRGAVAAGDCLVRIDVSAVDDLKPVVDKETRRASAQLDPERGIMVQAVWFDRGPSRPGRLLVCLHHLVVDGVTWRILIPDLADAWRDPDAPLQPVGTSFRRWAQRLADLAWQLEAGSWREVLATPDPLLTERPLDPAVDVVASARKVTMTLPGEVTTSLLTTAPAAFHAGVEDILVSALGLAVAAWRAERGISQSTAVLIDLEGHGRDENLAAADLSRTIGWFTSIRPVRLDLGDVDWASVWSGGTAIARVVKRVKEQLRDGGVSFGLSRYLNLDTAGPLAALGTPQIEFNYLGRFGVPAADAGDAGDWSAAPEAEVLGEGEDPRMPFAHLLEINALTEDHPTLPRLVVSWAWPGALLSDEQVTRLGELWFKALTAIAAHVPESAGHTPSDFPLVRVTQPEIDRLEAARPDLVDLWPLTPLQEGLLFHALYDEHEQDVYITQLVATLSGPIDVDALRAAAASLVRDHPQLRVGYPRGDTSLALVPREVDVPWEVTDDDLDRVLERDRLRRFDLVEPPLLRFTLVRSKLVITSHHLVLDGWSMPVLLRELMRRYGNPDAPVAAAPYQSYLSWLNRQDRTTAREAWRELLADVDEPTLIAPGADSSKPVRSLDFKVELTEDLTARLAATARAHALTMNTVVQGVWAMLLAKLTGRADVLFGTSVSGRPPEITGMESMLGMFVSTMPVRVRLDPAASVADVLTGLQRQLSGMTPHAYLGLADIQRQAGIGDLFDTLTVFGSYPDHAELSAGGLSVTDVDELDAIHYPLGLAATPGKRLGLRLTYRPDVYTGADAEQLTDRLIRLFETVASQPTATIARVSVLSAQERGLVLRDWNSAGLVMPVATLPDMIEAQVRRTPAGEALVFGDTVVTYAELNAAANRLAHHLVSLGAGPEKLVAIAFPRSVELLVAWLAVLKTGAAYLPVDPGYPAERIAFMLDDARPAVVLAQADSHIPNAISVDPQDIAALPTTDPVRDSSPRHPAYVIYTSGSTGTPKGVVVTHNGVSNVVAAHVGSMRLGETSRFLLAVSISFDVSMADIAMTLASGGALVLPPPGSTLAGDELAGLINDHKVTHTDLVAPMLASLPDGDLPTLQGFVVGGEACAGELVARWSPGRRMMHVYGPTESTVVATMSDRLSGGDPPPIGRPIGGVSAYVLDAGLAPVPPGVLGELYLAGSGLARGYLHRAGLTADRFVANPFGARGERMYRTGDLVRWRHDGNLEFVGRADHQVKIRGHRVELGEIESAVRACPGVRQAAVSAVAGRGGAKNLVAYVVAETGETVDAGILRAQLAARLPEHMVPAAVVALDAFPLTPSGKLDRRALPMPEQTAVAGRAPRTPHEEILCGLFAEILGVAEVSADDNFFDHGGHSLLATRLVSRVRTALGVELTIRAVFETPTVAGLAQRIAGAAAARPPIRPAARPAAVPLSFAQRRLWFLNRFERGDGVYNVPFALRLRGELDLVALRAAIEDVVQRHESLRTIFPSTEGEPRQHVLDSVTVALPVTGTSDLDTALMDATGVDFDLETEIPLRATVFRLGPGEHVLLLVVHHIATDGWSRGPLAADLATAYTARRSGEYPQWAPLPVQYADYALWQQDLAIDEQVSHWASELAGLPEAIELPVDRPRPAVLTYQGAQVPVRIPGELRDRLAGLAAESDASFFMVLQAGLSALLSRLGAGHDIPLGTPIAGRTDQAVDDLVGFFVNTLVLRTDTGGTPTFRELVGRARTAALAAYANQDVPFERLVEVVNPDRSMAHHPLFQVMLTLHNTGEQLPRLPGLAVTEVEVGRRNAKYDLSLDLTESADGIDGSLDYNVALFDQPTVAAMVDRLLRLLDAVATAPDRIVADIDLLTPVERETPDTSTDVPFLSIVDVFAQRVADTPDTIAVVSDEGRLSYAELDRRANQLAHKLIASGVRPESRVAILRQSSLDLIVTVLAVLKTGAAYVPLDERYPAARRQLLIEDSGCALLLTDDQEPFSQQPGTATGVDVHPGQVACVMFTSGSTGRPKGVAVTHYNVVQLAYDRCWDRANHSRMLVHSAFGFDASTYEIWVPLLTGGTLVLAGGQGGDVAHLRDVIARHQVRAGYFTAGLFAMVADEHVDVLAGLREVWTGGDVVSQATLQRVLDHCPDTAVVHSYGPTETTFASSCQRFDPADRTVHSVHLGQPLDNNRLYVLDARLHPVAPGVPGELYIAGEQLARGYLGQPGLTAQRFVADPFGPGRMYRTGDRVVRTAAGALRFLGRADDQVKLRGFRIEPGEIESVLTARPGVLTAAVIVREDRPGSKRLVAYVVGDVAEAKAAAAGTLPEYMVPSDWVALGSLPLTPNGKLDRAALPAPDLAPASARGPRDAREEVLCALFAEVTGAPAAGIDDSFFALGGHSLLATRLVSRIRSVLGVEVGIRLVFEAPTVAELAVRVGEAAAAENPLRPMPRPERVPLSVTQRRLWLLNQFEARTAMYNVPLALRLRGDLDLPALHLAVADVVDRHETLRTIFPVAQDEPYQLVLDQPDISWRVREVTESELDDAVAEAADEGFDLGAETPIRAVVFRVGEQDHVLLVVVHHIATDGWSLVPFTRDLAEAYAARCTGSGPEWMPLPVQYADFALWQQQTEPSLDYWRHTLAGLPDKLDLPTDRPRPAVAEHRGDAVPIVIGPALHDRIRALAARSSASPFMVLHTALAALLTRLGAGEDIPIGSPIAGRTDAALNDLVGFFVNTLVLRVNTAGDPSFAELLARVTETDLAAYAHQDTPFERIVEALNPARSLAHHPLFQVLLAFQNTGGTAVDLPGLTVTGHDIAVSTAKYDLSFMLTEHADGIGGFLGYDSGLFDRPAAQAFADRLVRLLDAAVADPSKPIGGLDILTEDERDRLLAGWIGSGRAQSTTSLPELFEAQAARTPDATAVVANGVALSYSELNARANQLAHSLSEAGVGCGHLVAVMMPRSADLLVSLLGVLKSGAAYVPVDPDYPPARVEYMLADAAPSLVLRALDSLDRYPRGNPGRRPAAADPAYVIYTSGSTGRPKGVVVEHGALAAYLGWSSVGYPAAQGAALVHSPVAFDLTVTVLYTPLVVGGCVHLAPLDDTADTTGALRRTPVTWLKATPSHLPMLTELPSEFSPSSQLIVAGEALHGEHLARWRADNPGVEVVNSYGPTEITVSCAEHRIAPGQTLPAGAVPIGRPFEHVQTYVLDARLELVPPGVTGELYIAGAGLARGYLNRAGLTAERFVANPFGAGTRMYRTGDLARWTAGGELVFAGRADHQVKVRGFRIEPGEIAARLAEHPDVSRAEVVVREDTPGDQRIVAYTVGTAGDLKAHVAAALPAYMVPSAFVELDEFPLTPNGKLDRAALPAPDVTRTGRVEPRTERERRLCRIFSDVLGAGAVGVDDGFFDLGGHSLLATRVISQVAAQFGTRLGIRALFETPTVAGLAARLDDADDTGSLDVLLPLRTTGSQAPLFCVHPAAGISWVYSGLLARLADRPLYGLQSRGLTGPGTASVTEMARDYLTEIRRVQPSGPYRLLGWSFGGLVAHAIATTLQAEGEQVAFLGLMDSHPAGARDEPAPPEGPEAIRAVLDSLGYRSDAGDAATAIDVLRAARSPLADLGEPGIQAVARVFAANVAASARHTPGRFDGDVLFFTATVGRTTSAGAWSPFVTGEIDERPIGCAHGDMARPGPLSEIGIVIEGNLG</sequence>
<dbReference type="InterPro" id="IPR010060">
    <property type="entry name" value="NRPS_synth"/>
</dbReference>
<dbReference type="SUPFAM" id="SSF56801">
    <property type="entry name" value="Acetyl-CoA synthetase-like"/>
    <property type="match status" value="4"/>
</dbReference>
<dbReference type="Gene3D" id="3.30.300.30">
    <property type="match status" value="4"/>
</dbReference>
<dbReference type="Proteomes" id="UP000063699">
    <property type="component" value="Chromosome"/>
</dbReference>
<evidence type="ECO:0000313" key="8">
    <source>
        <dbReference type="EMBL" id="ALG09253.1"/>
    </source>
</evidence>
<dbReference type="InterPro" id="IPR042099">
    <property type="entry name" value="ANL_N_sf"/>
</dbReference>
<dbReference type="KEGG" id="kphy:AOZ06_22165"/>
<keyword evidence="4" id="KW-0597">Phosphoprotein</keyword>
<keyword evidence="6" id="KW-0045">Antibiotic biosynthesis</keyword>
<dbReference type="CDD" id="cd17652">
    <property type="entry name" value="A_NRPS_CmdD_like"/>
    <property type="match status" value="1"/>
</dbReference>
<dbReference type="InterPro" id="IPR010071">
    <property type="entry name" value="AA_adenyl_dom"/>
</dbReference>